<proteinExistence type="predicted"/>
<dbReference type="Proteomes" id="UP000468828">
    <property type="component" value="Unassembled WGS sequence"/>
</dbReference>
<dbReference type="AlphaFoldDB" id="A0A6P0EXT0"/>
<dbReference type="EMBL" id="JAAGWH010000066">
    <property type="protein sequence ID" value="NEK96492.1"/>
    <property type="molecule type" value="Genomic_DNA"/>
</dbReference>
<organism evidence="1 3">
    <name type="scientific">Modestobacter muralis</name>
    <dbReference type="NCBI Taxonomy" id="1608614"/>
    <lineage>
        <taxon>Bacteria</taxon>
        <taxon>Bacillati</taxon>
        <taxon>Actinomycetota</taxon>
        <taxon>Actinomycetes</taxon>
        <taxon>Geodermatophilales</taxon>
        <taxon>Geodermatophilaceae</taxon>
        <taxon>Modestobacter</taxon>
    </lineage>
</organism>
<name>A0A6P0EXT0_9ACTN</name>
<evidence type="ECO:0000313" key="3">
    <source>
        <dbReference type="Proteomes" id="UP000468828"/>
    </source>
</evidence>
<reference evidence="2 4" key="2">
    <citation type="submission" date="2020-02" db="EMBL/GenBank/DDBJ databases">
        <title>The WGS of Modestobacter muralis DSM 100205.</title>
        <authorList>
            <person name="Jiang Z."/>
        </authorList>
    </citation>
    <scope>NUCLEOTIDE SEQUENCE [LARGE SCALE GENOMIC DNA]</scope>
    <source>
        <strain evidence="2 4">DSM 100205</strain>
    </source>
</reference>
<evidence type="ECO:0000313" key="2">
    <source>
        <dbReference type="EMBL" id="NEN53392.1"/>
    </source>
</evidence>
<accession>A0A6P0EXT0</accession>
<evidence type="ECO:0000313" key="4">
    <source>
        <dbReference type="Proteomes" id="UP000471152"/>
    </source>
</evidence>
<keyword evidence="3" id="KW-1185">Reference proteome</keyword>
<reference evidence="1 3" key="1">
    <citation type="submission" date="2020-01" db="EMBL/GenBank/DDBJ databases">
        <title>the WGS Modestobacter muralis CPCC 204518.</title>
        <authorList>
            <person name="Jiang Z."/>
        </authorList>
    </citation>
    <scope>NUCLEOTIDE SEQUENCE [LARGE SCALE GENOMIC DNA]</scope>
    <source>
        <strain evidence="1 3">DSM 100205</strain>
    </source>
</reference>
<dbReference type="EMBL" id="JAAGWB010000069">
    <property type="protein sequence ID" value="NEN53392.1"/>
    <property type="molecule type" value="Genomic_DNA"/>
</dbReference>
<protein>
    <submittedName>
        <fullName evidence="1">Uncharacterized protein</fullName>
    </submittedName>
</protein>
<evidence type="ECO:0000313" key="1">
    <source>
        <dbReference type="EMBL" id="NEK96492.1"/>
    </source>
</evidence>
<dbReference type="RefSeq" id="WP_163613187.1">
    <property type="nucleotide sequence ID" value="NZ_JAAGWB010000069.1"/>
</dbReference>
<gene>
    <name evidence="2" type="ORF">G3R41_21020</name>
    <name evidence="1" type="ORF">GCU67_20305</name>
</gene>
<sequence length="121" mass="12588">MSAQPAPVPPSQDAASSVAAVDLAQRAMTAFARPTLGADPWFTELAPLLTPATRSAYTGTDPAEVPARAVTGGGRLEESTSAFLAYVVIPTDVGDYRLLLSRESGTADWLVETITAPDGVR</sequence>
<comment type="caution">
    <text evidence="1">The sequence shown here is derived from an EMBL/GenBank/DDBJ whole genome shotgun (WGS) entry which is preliminary data.</text>
</comment>
<dbReference type="Proteomes" id="UP000471152">
    <property type="component" value="Unassembled WGS sequence"/>
</dbReference>